<evidence type="ECO:0000259" key="3">
    <source>
        <dbReference type="Pfam" id="PF07670"/>
    </source>
</evidence>
<evidence type="ECO:0000256" key="1">
    <source>
        <dbReference type="SAM" id="Phobius"/>
    </source>
</evidence>
<feature type="domain" description="Nucleoside transporter/FeoB GTPase Gate" evidence="3">
    <location>
        <begin position="260"/>
        <end position="354"/>
    </location>
</feature>
<geneLocation type="plasmid" evidence="10">
    <name>pKPHS1249</name>
</geneLocation>
<reference evidence="9" key="4">
    <citation type="submission" date="2019-03" db="EMBL/GenBank/DDBJ databases">
        <authorList>
            <person name="Zhang L."/>
            <person name="Li Y."/>
            <person name="Yuan Y."/>
        </authorList>
    </citation>
    <scope>NUCLEOTIDE SEQUENCE</scope>
    <source>
        <strain evidence="9">SCNJ1</strain>
        <plasmid evidence="9">pVir-SCNJ1</plasmid>
    </source>
</reference>
<dbReference type="SUPFAM" id="SSF52540">
    <property type="entry name" value="P-loop containing nucleoside triphosphate hydrolases"/>
    <property type="match status" value="1"/>
</dbReference>
<dbReference type="EMBL" id="MH643788">
    <property type="protein sequence ID" value="QEQ67791.1"/>
    <property type="molecule type" value="Genomic_DNA"/>
</dbReference>
<geneLocation type="plasmid" evidence="5">
    <name>pSH9-VIR</name>
</geneLocation>
<evidence type="ECO:0000313" key="4">
    <source>
        <dbReference type="EMBL" id="ASS85071.1"/>
    </source>
</evidence>
<feature type="transmembrane region" description="Helical" evidence="1">
    <location>
        <begin position="417"/>
        <end position="439"/>
    </location>
</feature>
<geneLocation type="plasmid" evidence="6">
    <name>pHA2-23-vir</name>
</geneLocation>
<proteinExistence type="predicted"/>
<reference evidence="5" key="2">
    <citation type="submission" date="2018-04" db="EMBL/GenBank/DDBJ databases">
        <title>Plasmids in a carbapenemase-producing, HvKP isolate.</title>
        <authorList>
            <person name="Dong N."/>
            <person name="Liu L."/>
            <person name="Zhang R."/>
            <person name="Chen K."/>
            <person name="Xie M."/>
            <person name="Chan E.W.C."/>
            <person name="Chen S."/>
        </authorList>
    </citation>
    <scope>NUCLEOTIDE SEQUENCE</scope>
    <source>
        <strain evidence="5">SH9</strain>
        <plasmid evidence="5">pSH9-VIR</plasmid>
    </source>
</reference>
<dbReference type="GO" id="GO:0015093">
    <property type="term" value="F:ferrous iron transmembrane transporter activity"/>
    <property type="evidence" value="ECO:0007669"/>
    <property type="project" value="TreeGrafter"/>
</dbReference>
<dbReference type="GO" id="GO:0005525">
    <property type="term" value="F:GTP binding"/>
    <property type="evidence" value="ECO:0007669"/>
    <property type="project" value="InterPro"/>
</dbReference>
<dbReference type="InterPro" id="IPR027417">
    <property type="entry name" value="P-loop_NTPase"/>
</dbReference>
<organism evidence="4">
    <name type="scientific">Klebsiella pneumoniae subsp. pneumoniae</name>
    <dbReference type="NCBI Taxonomy" id="72407"/>
    <lineage>
        <taxon>Bacteria</taxon>
        <taxon>Pseudomonadati</taxon>
        <taxon>Pseudomonadota</taxon>
        <taxon>Gammaproteobacteria</taxon>
        <taxon>Enterobacterales</taxon>
        <taxon>Enterobacteriaceae</taxon>
        <taxon>Klebsiella/Raoultella group</taxon>
        <taxon>Klebsiella</taxon>
        <taxon>Klebsiella pneumoniae complex</taxon>
    </lineage>
</organism>
<protein>
    <submittedName>
        <fullName evidence="4">Ferrous iron transport protein B</fullName>
    </submittedName>
</protein>
<dbReference type="EMBL" id="MT496757">
    <property type="protein sequence ID" value="QNI18604.1"/>
    <property type="molecule type" value="Genomic_DNA"/>
</dbReference>
<dbReference type="InterPro" id="IPR006073">
    <property type="entry name" value="GTP-bd"/>
</dbReference>
<evidence type="ECO:0000313" key="7">
    <source>
        <dbReference type="EMBL" id="QEQ67791.1"/>
    </source>
</evidence>
<feature type="domain" description="G" evidence="2">
    <location>
        <begin position="5"/>
        <end position="110"/>
    </location>
</feature>
<dbReference type="Gene3D" id="3.40.50.300">
    <property type="entry name" value="P-loop containing nucleotide triphosphate hydrolases"/>
    <property type="match status" value="1"/>
</dbReference>
<evidence type="ECO:0000313" key="5">
    <source>
        <dbReference type="EMBL" id="AWM64592.1"/>
    </source>
</evidence>
<dbReference type="InterPro" id="IPR011642">
    <property type="entry name" value="Gate_dom"/>
</dbReference>
<evidence type="ECO:0000313" key="9">
    <source>
        <dbReference type="EMBL" id="QGF03458.1"/>
    </source>
</evidence>
<gene>
    <name evidence="4" type="primary">feoB</name>
    <name evidence="5" type="ORF">CLEHKFCG_00256</name>
    <name evidence="4" type="ORF">EBPLCOIM_00090</name>
    <name evidence="7" type="ORF">ICEJAFMC_00100</name>
    <name evidence="6" type="ORF">KGOCCACH_00166</name>
    <name evidence="8" type="ORF">PNDLPPAH_00138</name>
    <name evidence="9" type="ORF">pVir-SCNJ1-213</name>
</gene>
<dbReference type="Pfam" id="PF07670">
    <property type="entry name" value="Gate"/>
    <property type="match status" value="1"/>
</dbReference>
<dbReference type="PANTHER" id="PTHR43185">
    <property type="entry name" value="FERROUS IRON TRANSPORT PROTEIN B"/>
    <property type="match status" value="1"/>
</dbReference>
<evidence type="ECO:0000259" key="2">
    <source>
        <dbReference type="Pfam" id="PF01926"/>
    </source>
</evidence>
<keyword evidence="1" id="KW-1133">Transmembrane helix</keyword>
<reference evidence="10" key="5">
    <citation type="submission" date="2020-05" db="EMBL/GenBank/DDBJ databases">
        <authorList>
            <person name="Li G."/>
            <person name="Tang Y."/>
            <person name="Jiang X."/>
        </authorList>
    </citation>
    <scope>NUCLEOTIDE SEQUENCE</scope>
    <source>
        <strain evidence="10">KPHS1249</strain>
        <plasmid evidence="10">pKPHS1249</plasmid>
    </source>
</reference>
<feature type="transmembrane region" description="Helical" evidence="1">
    <location>
        <begin position="360"/>
        <end position="380"/>
    </location>
</feature>
<accession>A0A343IRB9</accession>
<dbReference type="InterPro" id="IPR050860">
    <property type="entry name" value="FeoB_GTPase"/>
</dbReference>
<dbReference type="EMBL" id="MH643791">
    <property type="protein sequence ID" value="QEQ68387.1"/>
    <property type="molecule type" value="Genomic_DNA"/>
</dbReference>
<geneLocation type="plasmid" evidence="8">
    <name>pSH2-KPC</name>
</geneLocation>
<dbReference type="EMBL" id="MF398271">
    <property type="protein sequence ID" value="ASS85071.1"/>
    <property type="molecule type" value="Genomic_DNA"/>
</dbReference>
<dbReference type="RefSeq" id="WP_004212831.1">
    <property type="nucleotide sequence ID" value="NZ_BRQB01000023.1"/>
</dbReference>
<feature type="transmembrane region" description="Helical" evidence="1">
    <location>
        <begin position="255"/>
        <end position="276"/>
    </location>
</feature>
<keyword evidence="1" id="KW-0472">Membrane</keyword>
<feature type="transmembrane region" description="Helical" evidence="1">
    <location>
        <begin position="196"/>
        <end position="215"/>
    </location>
</feature>
<sequence length="549" mass="60689">MQSFVLTGLESAGKSTLFNFLTESAASDERNFRGSTVVCREGVIKDADINLVDTPGIRFQSDSETTKLALNALNQHDGILLVLRATNAQQEWQMICNLIPSQTKRLIILLTFADKVIEGLAEVAEYLGEISGAPVMAVNAREADRNVRQDALQLLLHGKPAPSVDTLTSQQIPVINLLTEVPQQTIFEHRRGGRPAAIICLFLLFAVPVWCAWLLSDFIQPVIDSAVIQPLENITTNWPDFLKALFVGNYGLFSLGLYSFVWAFPVVVLIGLSLSLTDDSGLKERITATLDPWLRKVGLSGQDLIPVLSGFGCNVVAVFQSRSCSRCTRHACISMISFGSACSYQTGATLSLFNAAHQPWLFVPYLSLLFITGAIHTRLWNGSLKPSEDQRLTEPTWLQWPRWRNVTWMLKNILRQFITQAMPLFLIICSVAGMLDYAGITRWVSETTAPLLHLFKLPAELMPGIIFSLLRKDGLMVLNQDGGSLIQSLSTSQLLLLVWLASTLMACLVTVFTIAREINWRFAVAVAGKQVLSSLVVALVISQLFIHEA</sequence>
<geneLocation type="plasmid" evidence="9">
    <name>pVir-SCNJ1</name>
</geneLocation>
<reference evidence="4" key="1">
    <citation type="submission" date="2017-06" db="EMBL/GenBank/DDBJ databases">
        <title>Occurrence of blaKPC-2 on a virulence plasmid in hypervirulent Klebsiella pneumoniae.</title>
        <authorList>
            <person name="Dong N."/>
            <person name="Lin D."/>
            <person name="Li R."/>
            <person name="Zhang R."/>
            <person name="Chen K."/>
            <person name="Liu L."/>
            <person name="Chan E.W.-C."/>
            <person name="Chen S."/>
        </authorList>
    </citation>
    <scope>NUCLEOTIDE SEQUENCE</scope>
    <source>
        <strain evidence="4">70-2</strain>
        <plasmid evidence="4">pKP70-2</plasmid>
    </source>
</reference>
<dbReference type="AlphaFoldDB" id="A0A343IRB9"/>
<evidence type="ECO:0000313" key="10">
    <source>
        <dbReference type="EMBL" id="QNI18604.1"/>
    </source>
</evidence>
<feature type="transmembrane region" description="Helical" evidence="1">
    <location>
        <begin position="522"/>
        <end position="546"/>
    </location>
</feature>
<feature type="transmembrane region" description="Helical" evidence="1">
    <location>
        <begin position="494"/>
        <end position="515"/>
    </location>
</feature>
<reference evidence="6" key="3">
    <citation type="submission" date="2018-07" db="EMBL/GenBank/DDBJ databases">
        <title>Diversity of ST11 carbapenem-resistant hypervirulent Klebsiella pneumoniae in China.</title>
        <authorList>
            <person name="Dong N."/>
            <person name="Chen S."/>
        </authorList>
    </citation>
    <scope>NUCLEOTIDE SEQUENCE</scope>
    <source>
        <strain evidence="6">HA2</strain>
        <strain evidence="8">SH2</strain>
        <plasmid evidence="6">pHA2-23-vir</plasmid>
        <plasmid evidence="8">pSH2-KPC</plasmid>
    </source>
</reference>
<name>A0A343IRB9_KLEPN</name>
<evidence type="ECO:0000313" key="6">
    <source>
        <dbReference type="EMBL" id="QEQ67418.1"/>
    </source>
</evidence>
<keyword evidence="4" id="KW-0614">Plasmid</keyword>
<dbReference type="EMBL" id="MK715436">
    <property type="protein sequence ID" value="QGF03458.1"/>
    <property type="molecule type" value="Genomic_DNA"/>
</dbReference>
<dbReference type="EMBL" id="MH643786">
    <property type="protein sequence ID" value="QEQ67418.1"/>
    <property type="molecule type" value="Genomic_DNA"/>
</dbReference>
<dbReference type="GO" id="GO:0005886">
    <property type="term" value="C:plasma membrane"/>
    <property type="evidence" value="ECO:0007669"/>
    <property type="project" value="TreeGrafter"/>
</dbReference>
<keyword evidence="1" id="KW-0812">Transmembrane</keyword>
<geneLocation type="plasmid" evidence="4">
    <name>pKP70-2</name>
</geneLocation>
<dbReference type="PANTHER" id="PTHR43185:SF1">
    <property type="entry name" value="FE(2+) TRANSPORTER FEOB"/>
    <property type="match status" value="1"/>
</dbReference>
<dbReference type="Pfam" id="PF01926">
    <property type="entry name" value="MMR_HSR1"/>
    <property type="match status" value="1"/>
</dbReference>
<dbReference type="EMBL" id="MH255828">
    <property type="protein sequence ID" value="AWM64592.1"/>
    <property type="molecule type" value="Genomic_DNA"/>
</dbReference>
<evidence type="ECO:0000313" key="8">
    <source>
        <dbReference type="EMBL" id="QEQ68387.1"/>
    </source>
</evidence>